<comment type="caution">
    <text evidence="2">The sequence shown here is derived from an EMBL/GenBank/DDBJ whole genome shotgun (WGS) entry which is preliminary data.</text>
</comment>
<name>X1R7E7_9ZZZZ</name>
<keyword evidence="1" id="KW-0472">Membrane</keyword>
<dbReference type="InterPro" id="IPR007462">
    <property type="entry name" value="COV1-like"/>
</dbReference>
<dbReference type="EMBL" id="BARW01003928">
    <property type="protein sequence ID" value="GAI59070.1"/>
    <property type="molecule type" value="Genomic_DNA"/>
</dbReference>
<reference evidence="2" key="1">
    <citation type="journal article" date="2014" name="Front. Microbiol.">
        <title>High frequency of phylogenetically diverse reductive dehalogenase-homologous genes in deep subseafloor sedimentary metagenomes.</title>
        <authorList>
            <person name="Kawai M."/>
            <person name="Futagami T."/>
            <person name="Toyoda A."/>
            <person name="Takaki Y."/>
            <person name="Nishi S."/>
            <person name="Hori S."/>
            <person name="Arai W."/>
            <person name="Tsubouchi T."/>
            <person name="Morono Y."/>
            <person name="Uchiyama I."/>
            <person name="Ito T."/>
            <person name="Fujiyama A."/>
            <person name="Inagaki F."/>
            <person name="Takami H."/>
        </authorList>
    </citation>
    <scope>NUCLEOTIDE SEQUENCE</scope>
    <source>
        <strain evidence="2">Expedition CK06-06</strain>
    </source>
</reference>
<organism evidence="2">
    <name type="scientific">marine sediment metagenome</name>
    <dbReference type="NCBI Taxonomy" id="412755"/>
    <lineage>
        <taxon>unclassified sequences</taxon>
        <taxon>metagenomes</taxon>
        <taxon>ecological metagenomes</taxon>
    </lineage>
</organism>
<accession>X1R7E7</accession>
<dbReference type="Pfam" id="PF04367">
    <property type="entry name" value="DUF502"/>
    <property type="match status" value="1"/>
</dbReference>
<proteinExistence type="predicted"/>
<evidence type="ECO:0008006" key="3">
    <source>
        <dbReference type="Google" id="ProtNLM"/>
    </source>
</evidence>
<dbReference type="PANTHER" id="PTHR31876:SF26">
    <property type="entry name" value="PROTEIN LIKE COV 2"/>
    <property type="match status" value="1"/>
</dbReference>
<dbReference type="AlphaFoldDB" id="X1R7E7"/>
<gene>
    <name evidence="2" type="ORF">S12H4_09605</name>
</gene>
<evidence type="ECO:0000256" key="1">
    <source>
        <dbReference type="SAM" id="Phobius"/>
    </source>
</evidence>
<protein>
    <recommendedName>
        <fullName evidence="3">DUF502 domain-containing protein</fullName>
    </recommendedName>
</protein>
<evidence type="ECO:0000313" key="2">
    <source>
        <dbReference type="EMBL" id="GAI59070.1"/>
    </source>
</evidence>
<keyword evidence="1" id="KW-1133">Transmembrane helix</keyword>
<feature type="transmembrane region" description="Helical" evidence="1">
    <location>
        <begin position="7"/>
        <end position="30"/>
    </location>
</feature>
<feature type="transmembrane region" description="Helical" evidence="1">
    <location>
        <begin position="42"/>
        <end position="62"/>
    </location>
</feature>
<sequence length="191" mass="20723">MKTILNYFLRGLLIFVPIAVTVFVLLWAFTGLDKIFRTLLRIPIPGLGILVTIAVIFVIGFLGSNFVGRKLFGLVEKVFTKVPLVKLLYGSIKDLVEAFAGEEKKFDKPVIASLGQSGAKVMGFVTKETLTNLDLTDYVAVYLPQSYNFAGNVLLFPKEAVQPLDINGSEAMAFIVSGGVAAAKEEQSAAD</sequence>
<dbReference type="PANTHER" id="PTHR31876">
    <property type="entry name" value="COV-LIKE PROTEIN 1"/>
    <property type="match status" value="1"/>
</dbReference>
<keyword evidence="1" id="KW-0812">Transmembrane</keyword>